<proteinExistence type="predicted"/>
<name>A0ABX0M307_9BURK</name>
<reference evidence="1 2" key="1">
    <citation type="submission" date="2019-09" db="EMBL/GenBank/DDBJ databases">
        <title>Taxonomy of Antarctic Massilia spp.: description of Massilia rubra sp. nov., Massilia aquatica sp. nov., Massilia mucilaginosa sp. nov., Massilia frigida sp. nov. isolated from streams, lakes and regoliths.</title>
        <authorList>
            <person name="Holochova P."/>
            <person name="Sedlacek I."/>
            <person name="Kralova S."/>
            <person name="Maslanova I."/>
            <person name="Busse H.-J."/>
            <person name="Stankova E."/>
            <person name="Vrbovska V."/>
            <person name="Kovarovic V."/>
            <person name="Bartak M."/>
            <person name="Svec P."/>
            <person name="Pantucek R."/>
        </authorList>
    </citation>
    <scope>NUCLEOTIDE SEQUENCE [LARGE SCALE GENOMIC DNA]</scope>
    <source>
        <strain evidence="1 2">CCM 8693</strain>
    </source>
</reference>
<protein>
    <recommendedName>
        <fullName evidence="3">SMI1/KNR4 family protein</fullName>
    </recommendedName>
</protein>
<keyword evidence="2" id="KW-1185">Reference proteome</keyword>
<comment type="caution">
    <text evidence="1">The sequence shown here is derived from an EMBL/GenBank/DDBJ whole genome shotgun (WGS) entry which is preliminary data.</text>
</comment>
<evidence type="ECO:0000313" key="2">
    <source>
        <dbReference type="Proteomes" id="UP000819052"/>
    </source>
</evidence>
<dbReference type="EMBL" id="VVIW01000002">
    <property type="protein sequence ID" value="NHZ39408.1"/>
    <property type="molecule type" value="Genomic_DNA"/>
</dbReference>
<gene>
    <name evidence="1" type="ORF">F1609_04390</name>
</gene>
<evidence type="ECO:0000313" key="1">
    <source>
        <dbReference type="EMBL" id="NHZ39408.1"/>
    </source>
</evidence>
<dbReference type="RefSeq" id="WP_167075073.1">
    <property type="nucleotide sequence ID" value="NZ_VVIW01000002.1"/>
</dbReference>
<accession>A0ABX0M307</accession>
<dbReference type="Proteomes" id="UP000819052">
    <property type="component" value="Unassembled WGS sequence"/>
</dbReference>
<organism evidence="1 2">
    <name type="scientific">Massilia aquatica</name>
    <dbReference type="NCBI Taxonomy" id="2609000"/>
    <lineage>
        <taxon>Bacteria</taxon>
        <taxon>Pseudomonadati</taxon>
        <taxon>Pseudomonadota</taxon>
        <taxon>Betaproteobacteria</taxon>
        <taxon>Burkholderiales</taxon>
        <taxon>Oxalobacteraceae</taxon>
        <taxon>Telluria group</taxon>
        <taxon>Massilia</taxon>
    </lineage>
</organism>
<evidence type="ECO:0008006" key="3">
    <source>
        <dbReference type="Google" id="ProtNLM"/>
    </source>
</evidence>
<sequence>MALLPSNYSILNVLLIGWRPAAQLHVRHSVPMTKFERICANVPQGTILPGELRQVCDYLDSSGYPISGCMKLRPDDFGGVRAWFGDDDVMASNFAYFGAGPDGSILAFWLLNDRDATFAPVVHLGSEGSNNAVLAADFRSFLRLFGIGYDELGFDNVDEPPEHPESAANFRDWLEQELRITCPETGADIVDDAQSRCPDIQVAIDNWYKNRYGENA</sequence>